<accession>F0YQJ9</accession>
<dbReference type="EMBL" id="GL833410">
    <property type="protein sequence ID" value="EGB02611.1"/>
    <property type="molecule type" value="Genomic_DNA"/>
</dbReference>
<feature type="non-terminal residue" evidence="2">
    <location>
        <position position="128"/>
    </location>
</feature>
<keyword evidence="3" id="KW-1185">Reference proteome</keyword>
<feature type="region of interest" description="Disordered" evidence="1">
    <location>
        <begin position="1"/>
        <end position="35"/>
    </location>
</feature>
<name>F0YQJ9_AURAN</name>
<organism evidence="3">
    <name type="scientific">Aureococcus anophagefferens</name>
    <name type="common">Harmful bloom alga</name>
    <dbReference type="NCBI Taxonomy" id="44056"/>
    <lineage>
        <taxon>Eukaryota</taxon>
        <taxon>Sar</taxon>
        <taxon>Stramenopiles</taxon>
        <taxon>Ochrophyta</taxon>
        <taxon>Pelagophyceae</taxon>
        <taxon>Pelagomonadales</taxon>
        <taxon>Pelagomonadaceae</taxon>
        <taxon>Aureococcus</taxon>
    </lineage>
</organism>
<sequence>MGEEVPARAAAEEPPPPGLPLSRSPRRPPPIEFLQRCDSKVTPVYDINVTGSSGLDGAAVRRRRRRSSSAEDLQRLERLKEIRESMKTESPRKPSSIHTDTLSPRRSFELDEFRTEELARIAAGERDR</sequence>
<dbReference type="KEGG" id="aaf:AURANDRAFT_68723"/>
<dbReference type="Proteomes" id="UP000002729">
    <property type="component" value="Unassembled WGS sequence"/>
</dbReference>
<feature type="compositionally biased region" description="Basic and acidic residues" evidence="1">
    <location>
        <begin position="68"/>
        <end position="92"/>
    </location>
</feature>
<evidence type="ECO:0000313" key="3">
    <source>
        <dbReference type="Proteomes" id="UP000002729"/>
    </source>
</evidence>
<dbReference type="GeneID" id="20226980"/>
<dbReference type="RefSeq" id="XP_009042691.1">
    <property type="nucleotide sequence ID" value="XM_009044443.1"/>
</dbReference>
<protein>
    <submittedName>
        <fullName evidence="2">Uncharacterized protein</fullName>
    </submittedName>
</protein>
<evidence type="ECO:0000256" key="1">
    <source>
        <dbReference type="SAM" id="MobiDB-lite"/>
    </source>
</evidence>
<reference evidence="2 3" key="1">
    <citation type="journal article" date="2011" name="Proc. Natl. Acad. Sci. U.S.A.">
        <title>Niche of harmful alga Aureococcus anophagefferens revealed through ecogenomics.</title>
        <authorList>
            <person name="Gobler C.J."/>
            <person name="Berry D.L."/>
            <person name="Dyhrman S.T."/>
            <person name="Wilhelm S.W."/>
            <person name="Salamov A."/>
            <person name="Lobanov A.V."/>
            <person name="Zhang Y."/>
            <person name="Collier J.L."/>
            <person name="Wurch L.L."/>
            <person name="Kustka A.B."/>
            <person name="Dill B.D."/>
            <person name="Shah M."/>
            <person name="VerBerkmoes N.C."/>
            <person name="Kuo A."/>
            <person name="Terry A."/>
            <person name="Pangilinan J."/>
            <person name="Lindquist E.A."/>
            <person name="Lucas S."/>
            <person name="Paulsen I.T."/>
            <person name="Hattenrath-Lehmann T.K."/>
            <person name="Talmage S.C."/>
            <person name="Walker E.A."/>
            <person name="Koch F."/>
            <person name="Burson A.M."/>
            <person name="Marcoval M.A."/>
            <person name="Tang Y.Z."/>
            <person name="Lecleir G.R."/>
            <person name="Coyne K.J."/>
            <person name="Berg G.M."/>
            <person name="Bertrand E.M."/>
            <person name="Saito M.A."/>
            <person name="Gladyshev V.N."/>
            <person name="Grigoriev I.V."/>
        </authorList>
    </citation>
    <scope>NUCLEOTIDE SEQUENCE [LARGE SCALE GENOMIC DNA]</scope>
    <source>
        <strain evidence="3">CCMP 1984</strain>
    </source>
</reference>
<gene>
    <name evidence="2" type="ORF">AURANDRAFT_68723</name>
</gene>
<dbReference type="AlphaFoldDB" id="F0YQJ9"/>
<dbReference type="InParanoid" id="F0YQJ9"/>
<evidence type="ECO:0000313" key="2">
    <source>
        <dbReference type="EMBL" id="EGB02611.1"/>
    </source>
</evidence>
<feature type="region of interest" description="Disordered" evidence="1">
    <location>
        <begin position="49"/>
        <end position="108"/>
    </location>
</feature>
<proteinExistence type="predicted"/>